<dbReference type="GO" id="GO:0004181">
    <property type="term" value="F:metallocarboxypeptidase activity"/>
    <property type="evidence" value="ECO:0007669"/>
    <property type="project" value="InterPro"/>
</dbReference>
<keyword evidence="5" id="KW-0121">Carboxypeptidase</keyword>
<keyword evidence="10" id="KW-0862">Zinc</keyword>
<organism evidence="16 17">
    <name type="scientific">Clunio marinus</name>
    <dbReference type="NCBI Taxonomy" id="568069"/>
    <lineage>
        <taxon>Eukaryota</taxon>
        <taxon>Metazoa</taxon>
        <taxon>Ecdysozoa</taxon>
        <taxon>Arthropoda</taxon>
        <taxon>Hexapoda</taxon>
        <taxon>Insecta</taxon>
        <taxon>Pterygota</taxon>
        <taxon>Neoptera</taxon>
        <taxon>Endopterygota</taxon>
        <taxon>Diptera</taxon>
        <taxon>Nematocera</taxon>
        <taxon>Chironomoidea</taxon>
        <taxon>Chironomidae</taxon>
        <taxon>Clunio</taxon>
    </lineage>
</organism>
<dbReference type="PROSITE" id="PS52035">
    <property type="entry name" value="PEPTIDASE_M14"/>
    <property type="match status" value="4"/>
</dbReference>
<sequence length="1625" mass="186920">MIGTVSTVMVKPKQQEMFERFLNEKQMRYRILIDDLEKSFELERQAQLENIRTDSLITFDRYYQHSEINKYLDYLQEELFNHSAIIVETVGKSFEGRDIKIITITNGDGRKKNSIFIDAGIHAREWISPATALYLINQLVDPTTDYSRLLNELDFTIMPVVNPDGYQYTHDKNRLWRKTRSLNSGPCYGTDGNRNFDYHWGEVGASDQSCSEIYRGVEAFSEVETQLLRSAVRDLRESCKFYLTLHSYGNLLLYPWGWTSDLPETWRDIDDIARIGAEAIQNSTGTTYTVGSSTNILYAAAGGSDDYMFAVENIPISITMELPGGGAFGFDPPPNSILRIVKESAYKTRSSFHGRFYSLNICCRIIMKTLLVLCFVVVFINLSFGFENLKNFKVYDVTSNSKNIDGLLEWRDAEGVDFWRAGAAGTVSRIAVQPLLQDAFEMFLKSEQFDYEVYIEDVGELEHIFEEDKVRRLSRKTSAIEPLSSPDFGVFWTSDEMDLFCRRLAIEYPQFVEREVIARSFEGRDVFALKFSIGGFGRKPLMFIDGGMHAREWVSQATLMYFIHRMVEDPVTRVEMLGEADWIIIPNLNPDGYTWSYTSSRLWRQNRHRINSTCVGVDLNRNFRYSWRAPNPNTCGGLTFPGLTPLSEIESLALNNYMTQHRANVRLYMSVHSFGDMVLYPWGFSGSSGWISNWEEHHQVGLLWANAIREQTGKVYRVGNIADILGNAFGASDDHMAGEQRVNLVYTLELTGGGITGFDFPESRLGDLVIESPSCCLDFDENCNKNFTMKLVILFSIFSFVLAKDYTNYKVYDVTPNREQIKDLKAWEFQMGIDFWMSRGVDQTSRIMVSPEVEESFVNFLNKEGIDNKLIIEDVQSSLDRDANLIRHSRSKRSAFQANGEPDFTLFLSYEEMESFTISLAQQYPNLVKRDVIGRSIEGRDIFGMRVSSGTEFGKKPIIFIDAGIHAREWVGPHVVLYLLNQLVTNATVTSELLDRVDWVIVPNANPDGYVYSQSEDRLWRKNRRYVNYTCTGIDLNRNFGYVWRYSANSCPTIGYPGPHALSEPETVALTSYMESFKFNLRLYLSTHSYGDYVLWPFGFASNVYIKNWREHDEVGKLWANAIRAATGKEYRVGNSADILYTANGASDDHAVAHANANLAYTLELTGGGSAGFDFPQDKVYDLAVETFLGYRQFGFKNFLKKIKQKMILKIFFIWCFNFFLFTSALKDYTNYKIYDVTPERDHVDELVKWEYKADIDFLTKKGSGKPWRIMVSPHIEDSFLDFLSSNEIQHKLILDNVESSIQEERNLRKRSKRNVLSDGIRNPNFELYWSFEEMETYTLTLAQLHPNLVKREIIGKSIEGRDIIGLRISSALEFGKNPIIFIDAGTHSREWVGPHTVLYFIDQLVTNATVRDELLEKVDWVFIPNVNPDGYVYTQTEDRFWRKNRRLVNYTCTGVDLNRNYEYAWRQVPNSCSTLNYPGSHPLSEPETFAVANYMKTFKYNLKLYLSVHSAGPQVLWPFGFDFGVYVMNWKEHDYLGHLWADEVYLATETLFEVGNSADILYTSNGASDDYALAYADAKLAYTIELPPSEYNHHDYPQDMVFDLVKGIFYGYRAMGLYIGENYN</sequence>
<evidence type="ECO:0000256" key="7">
    <source>
        <dbReference type="ARBA" id="ARBA00022723"/>
    </source>
</evidence>
<comment type="subcellular location">
    <subcellularLocation>
        <location evidence="2">Secreted</location>
    </subcellularLocation>
</comment>
<keyword evidence="17" id="KW-1185">Reference proteome</keyword>
<dbReference type="GO" id="GO:0006508">
    <property type="term" value="P:proteolysis"/>
    <property type="evidence" value="ECO:0007669"/>
    <property type="project" value="UniProtKB-KW"/>
</dbReference>
<evidence type="ECO:0000313" key="16">
    <source>
        <dbReference type="EMBL" id="CRL08319.1"/>
    </source>
</evidence>
<comment type="similarity">
    <text evidence="3 14">Belongs to the peptidase M14 family.</text>
</comment>
<dbReference type="SUPFAM" id="SSF53187">
    <property type="entry name" value="Zn-dependent exopeptidases"/>
    <property type="match status" value="4"/>
</dbReference>
<gene>
    <name evidence="16" type="primary">similar to Carboxypeptidase B</name>
    <name evidence="16" type="ORF">CLUMA_CG021383</name>
</gene>
<dbReference type="Gene3D" id="3.30.70.340">
    <property type="entry name" value="Metallocarboxypeptidase-like"/>
    <property type="match status" value="4"/>
</dbReference>
<dbReference type="STRING" id="568069.A0A1J1J7F6"/>
<dbReference type="FunFam" id="3.40.630.10:FF:000040">
    <property type="entry name" value="zinc carboxypeptidase"/>
    <property type="match status" value="2"/>
</dbReference>
<feature type="active site" description="Proton donor/acceptor" evidence="14">
    <location>
        <position position="1586"/>
    </location>
</feature>
<evidence type="ECO:0000313" key="17">
    <source>
        <dbReference type="Proteomes" id="UP000183832"/>
    </source>
</evidence>
<evidence type="ECO:0000256" key="12">
    <source>
        <dbReference type="ARBA" id="ARBA00023157"/>
    </source>
</evidence>
<dbReference type="PANTHER" id="PTHR11705:SF140">
    <property type="entry name" value="FI02848P-RELATED"/>
    <property type="match status" value="1"/>
</dbReference>
<comment type="function">
    <text evidence="13">Involved in the digestion of the blood meal.</text>
</comment>
<keyword evidence="4" id="KW-0964">Secreted</keyword>
<dbReference type="InterPro" id="IPR000834">
    <property type="entry name" value="Peptidase_M14"/>
</dbReference>
<keyword evidence="11" id="KW-0482">Metalloprotease</keyword>
<evidence type="ECO:0000256" key="10">
    <source>
        <dbReference type="ARBA" id="ARBA00022833"/>
    </source>
</evidence>
<evidence type="ECO:0000256" key="3">
    <source>
        <dbReference type="ARBA" id="ARBA00005988"/>
    </source>
</evidence>
<keyword evidence="7" id="KW-0479">Metal-binding</keyword>
<reference evidence="16 17" key="1">
    <citation type="submission" date="2015-04" db="EMBL/GenBank/DDBJ databases">
        <authorList>
            <person name="Syromyatnikov M.Y."/>
            <person name="Popov V.N."/>
        </authorList>
    </citation>
    <scope>NUCLEOTIDE SEQUENCE [LARGE SCALE GENOMIC DNA]</scope>
</reference>
<protein>
    <submittedName>
        <fullName evidence="16">CLUMA_CG021383, isoform A</fullName>
    </submittedName>
</protein>
<dbReference type="EMBL" id="CVRI01000075">
    <property type="protein sequence ID" value="CRL08319.1"/>
    <property type="molecule type" value="Genomic_DNA"/>
</dbReference>
<evidence type="ECO:0000256" key="9">
    <source>
        <dbReference type="ARBA" id="ARBA00022801"/>
    </source>
</evidence>
<dbReference type="Pfam" id="PF00246">
    <property type="entry name" value="Peptidase_M14"/>
    <property type="match status" value="4"/>
</dbReference>
<keyword evidence="8" id="KW-0732">Signal</keyword>
<dbReference type="GO" id="GO:0005615">
    <property type="term" value="C:extracellular space"/>
    <property type="evidence" value="ECO:0007669"/>
    <property type="project" value="TreeGrafter"/>
</dbReference>
<dbReference type="OrthoDB" id="3626597at2759"/>
<proteinExistence type="inferred from homology"/>
<feature type="active site" description="Proton donor/acceptor" evidence="14">
    <location>
        <position position="321"/>
    </location>
</feature>
<dbReference type="Gene3D" id="3.40.630.10">
    <property type="entry name" value="Zn peptidases"/>
    <property type="match status" value="4"/>
</dbReference>
<feature type="domain" description="Peptidase M14" evidence="15">
    <location>
        <begin position="906"/>
        <end position="1198"/>
    </location>
</feature>
<evidence type="ECO:0000256" key="11">
    <source>
        <dbReference type="ARBA" id="ARBA00023049"/>
    </source>
</evidence>
<feature type="active site" description="Proton donor/acceptor" evidence="14">
    <location>
        <position position="1164"/>
    </location>
</feature>
<feature type="domain" description="Peptidase M14" evidence="15">
    <location>
        <begin position="61"/>
        <end position="355"/>
    </location>
</feature>
<dbReference type="InterPro" id="IPR036990">
    <property type="entry name" value="M14A-like_propep"/>
</dbReference>
<dbReference type="PROSITE" id="PS00132">
    <property type="entry name" value="CARBOXYPEPT_ZN_1"/>
    <property type="match status" value="3"/>
</dbReference>
<dbReference type="InterPro" id="IPR003146">
    <property type="entry name" value="M14A_act_pep"/>
</dbReference>
<evidence type="ECO:0000259" key="15">
    <source>
        <dbReference type="PROSITE" id="PS52035"/>
    </source>
</evidence>
<keyword evidence="12" id="KW-1015">Disulfide bond</keyword>
<evidence type="ECO:0000256" key="4">
    <source>
        <dbReference type="ARBA" id="ARBA00022525"/>
    </source>
</evidence>
<dbReference type="GO" id="GO:0008270">
    <property type="term" value="F:zinc ion binding"/>
    <property type="evidence" value="ECO:0007669"/>
    <property type="project" value="InterPro"/>
</dbReference>
<keyword evidence="6" id="KW-0645">Protease</keyword>
<accession>A0A1J1J7F6</accession>
<evidence type="ECO:0000256" key="8">
    <source>
        <dbReference type="ARBA" id="ARBA00022729"/>
    </source>
</evidence>
<dbReference type="InterPro" id="IPR057246">
    <property type="entry name" value="CARBOXYPEPT_ZN_1"/>
</dbReference>
<feature type="domain" description="Peptidase M14" evidence="15">
    <location>
        <begin position="1328"/>
        <end position="1612"/>
    </location>
</feature>
<dbReference type="Proteomes" id="UP000183832">
    <property type="component" value="Unassembled WGS sequence"/>
</dbReference>
<dbReference type="SUPFAM" id="SSF54897">
    <property type="entry name" value="Protease propeptides/inhibitors"/>
    <property type="match status" value="4"/>
</dbReference>
<dbReference type="CDD" id="cd03860">
    <property type="entry name" value="M14_CP_A-B_like"/>
    <property type="match status" value="1"/>
</dbReference>
<evidence type="ECO:0000256" key="14">
    <source>
        <dbReference type="PROSITE-ProRule" id="PRU01379"/>
    </source>
</evidence>
<dbReference type="PANTHER" id="PTHR11705">
    <property type="entry name" value="PROTEASE FAMILY M14 CARBOXYPEPTIDASE A,B"/>
    <property type="match status" value="1"/>
</dbReference>
<evidence type="ECO:0000256" key="6">
    <source>
        <dbReference type="ARBA" id="ARBA00022670"/>
    </source>
</evidence>
<name>A0A1J1J7F6_9DIPT</name>
<evidence type="ECO:0000256" key="13">
    <source>
        <dbReference type="ARBA" id="ARBA00057299"/>
    </source>
</evidence>
<dbReference type="PRINTS" id="PR00765">
    <property type="entry name" value="CRBOXYPTASEA"/>
</dbReference>
<dbReference type="SMART" id="SM00631">
    <property type="entry name" value="Zn_pept"/>
    <property type="match status" value="4"/>
</dbReference>
<comment type="cofactor">
    <cofactor evidence="1">
        <name>Zn(2+)</name>
        <dbReference type="ChEBI" id="CHEBI:29105"/>
    </cofactor>
</comment>
<feature type="domain" description="Peptidase M14" evidence="15">
    <location>
        <begin position="490"/>
        <end position="783"/>
    </location>
</feature>
<evidence type="ECO:0000256" key="2">
    <source>
        <dbReference type="ARBA" id="ARBA00004613"/>
    </source>
</evidence>
<evidence type="ECO:0000256" key="5">
    <source>
        <dbReference type="ARBA" id="ARBA00022645"/>
    </source>
</evidence>
<dbReference type="FunFam" id="3.40.630.10:FF:000084">
    <property type="entry name" value="Carboxypeptidase B2"/>
    <property type="match status" value="2"/>
</dbReference>
<feature type="active site" description="Proton donor/acceptor" evidence="14">
    <location>
        <position position="749"/>
    </location>
</feature>
<keyword evidence="9" id="KW-0378">Hydrolase</keyword>
<dbReference type="Pfam" id="PF02244">
    <property type="entry name" value="Propep_M14"/>
    <property type="match status" value="4"/>
</dbReference>
<evidence type="ECO:0000256" key="1">
    <source>
        <dbReference type="ARBA" id="ARBA00001947"/>
    </source>
</evidence>